<proteinExistence type="predicted"/>
<dbReference type="InterPro" id="IPR001650">
    <property type="entry name" value="Helicase_C-like"/>
</dbReference>
<dbReference type="PROSITE" id="PS51192">
    <property type="entry name" value="HELICASE_ATP_BIND_1"/>
    <property type="match status" value="1"/>
</dbReference>
<dbReference type="Gene3D" id="3.40.50.300">
    <property type="entry name" value="P-loop containing nucleotide triphosphate hydrolases"/>
    <property type="match status" value="2"/>
</dbReference>
<dbReference type="InterPro" id="IPR048333">
    <property type="entry name" value="HA2_WH"/>
</dbReference>
<dbReference type="Pfam" id="PF11898">
    <property type="entry name" value="DUF3418"/>
    <property type="match status" value="1"/>
</dbReference>
<dbReference type="STRING" id="295108.HT99x_00064"/>
<dbReference type="InterPro" id="IPR011545">
    <property type="entry name" value="DEAD/DEAH_box_helicase_dom"/>
</dbReference>
<sequence length="1284" mass="147664">MQPGLLEIESQLQNCLRKDQFRFKKQWLQIAKIPESDLREKKLQHLQAKIKVSQELFAKRQFLVPKIEYPDLPIFKKKQEIIQALKEHQVVIVAGETGSGKTTQLPKFCLEAGLGVSGFIGHTQPRRLAARAMASRIASELNSELGHLVGYQVRFSDRTSPTTLIKLMTDGILLSETQQDKWLQQYDCIIIDEAHERSLNIDFLLGYLKSLLQKRKDLKVIVTSATIDVERFSTFFDKAPLINVEGRSYPVEVRYLKNTSELSESSDPVQAVLDAVDLAFHEGPGDILIFQTGEKEIREVCETLQAQNLLNTVILPLFSRQSVSEQQKIFQSMQKRKIIVATNVAETSITVPNIRFVIDEGLHRISRYNYRNKLQRLPIEPISQASSEQRKGRCGRVGPGICFRLYTEEDLLTRDLYTEPEILRTNLAGVILKMLSLGWSDIERFPFLDSPDNRYIKDGYTLLERLGAVSEQGMITPIGRQLATIPIEPKLGRIIIAANQYAALKEILVIVSGLSIIDPREYPVEAKEKATQSHAKFIEPDSDFLSYLRLWDFINEQKKQLSNQRFRKLCRENFLSYLRICEWIDVHTQLQDIVKELQFKVNQVAAESSQIHRSLLTGFLDSIGQKEQKTEYLGARGIKFLLNPGSALFKKPPLWVVACEIVHTSKTYARVNAAVELKWVEEVARPLLKRQYVEPHFDLKEQKVVAYERATLFGLEIISRRKVNYEKISPIEARKIFILQGLVEEQVNTRCAFYLKNCQTIKNLRALEDRIRRQAVMVDEGMIVAFYEQHLPIEIVSTKELEYWAKHADQNSLMFKETDISMEKSANGWAAMFPLTLNIDNNTYRLSYQFDLSAENDGVTIEIPIDTLAQIQQQDFSWLIEGLLAEKIASYLKALPKRFRVLLNPLPETIKEANRALNRNLSFVESMCHFLKEKKGLNVEPTIWDNVILPAYLKMHFKVVGAKNEILATGDDLPQLYDKLRDKFTEQLTQNQPLTKKGIVSWDFGEIPERHVEQKNRLQLIYYPALTDSGNNVSLNLYDSPEVASYYHRLGLARLYLLTLKEGASFIKKQVQAQKKTIQSFKHPFGEFSVLTEALQLSAALHTFGDSTIRTQMAFEKQLAAQRQNLASKANSLINALKEWLVLNQQIETLYYRLADKASKDMQVILNDVDNQLKFLFEQHFMSQVPWAHLMRYSIYLKGILARLESAPRQLARDKQIMHSIMKVQNAYESKLASIKRPVILWDDPLLLFRFKIEELRISLFAQKLGTPEPVSEIRLLKLLEKLG</sequence>
<feature type="domain" description="Helicase C-terminal" evidence="6">
    <location>
        <begin position="272"/>
        <end position="438"/>
    </location>
</feature>
<dbReference type="EMBL" id="LKAJ02000001">
    <property type="protein sequence ID" value="MCS5712107.1"/>
    <property type="molecule type" value="Genomic_DNA"/>
</dbReference>
<dbReference type="SMART" id="SM00487">
    <property type="entry name" value="DEXDc"/>
    <property type="match status" value="1"/>
</dbReference>
<protein>
    <submittedName>
        <fullName evidence="8">ATP-dependent RNA helicase HrpA</fullName>
    </submittedName>
    <submittedName>
        <fullName evidence="7">ATP-dependent RNA helicase HrpB</fullName>
        <ecNumber evidence="7 8">3.6.4.13</ecNumber>
    </submittedName>
</protein>
<dbReference type="Pfam" id="PF21010">
    <property type="entry name" value="HA2_C"/>
    <property type="match status" value="1"/>
</dbReference>
<dbReference type="FunFam" id="3.40.50.300:FF:000575">
    <property type="entry name" value="ATP-dependent helicase hrpA"/>
    <property type="match status" value="1"/>
</dbReference>
<dbReference type="Pfam" id="PF04408">
    <property type="entry name" value="WHD_HA2"/>
    <property type="match status" value="1"/>
</dbReference>
<dbReference type="SMART" id="SM00490">
    <property type="entry name" value="HELICc"/>
    <property type="match status" value="1"/>
</dbReference>
<keyword evidence="4" id="KW-0067">ATP-binding</keyword>
<keyword evidence="9" id="KW-1185">Reference proteome</keyword>
<accession>A0A0Q9YP89</accession>
<dbReference type="EC" id="3.6.4.13" evidence="7 8"/>
<keyword evidence="2 7" id="KW-0378">Hydrolase</keyword>
<dbReference type="CDD" id="cd18791">
    <property type="entry name" value="SF2_C_RHA"/>
    <property type="match status" value="1"/>
</dbReference>
<keyword evidence="1" id="KW-0547">Nucleotide-binding</keyword>
<evidence type="ECO:0000313" key="7">
    <source>
        <dbReference type="EMBL" id="KRG22528.1"/>
    </source>
</evidence>
<dbReference type="InterPro" id="IPR014001">
    <property type="entry name" value="Helicase_ATP-bd"/>
</dbReference>
<reference evidence="8" key="2">
    <citation type="journal article" date="2016" name="Genome Announc.">
        <title>Draft Genome Sequences of Two Novel Amoeba-Resistant Intranuclear Bacteria, 'Candidatus Berkiella cookevillensis' and 'Candidatus Berkiella aquae'.</title>
        <authorList>
            <person name="Mehari Y.T."/>
            <person name="Arivett B.A."/>
            <person name="Farone A.L."/>
            <person name="Gunderson J.H."/>
            <person name="Farone M.B."/>
        </authorList>
    </citation>
    <scope>NUCLEOTIDE SEQUENCE</scope>
    <source>
        <strain evidence="8">HT99</strain>
    </source>
</reference>
<dbReference type="NCBIfam" id="TIGR01967">
    <property type="entry name" value="DEAH_box_HrpA"/>
    <property type="match status" value="1"/>
</dbReference>
<evidence type="ECO:0000313" key="9">
    <source>
        <dbReference type="Proteomes" id="UP000051497"/>
    </source>
</evidence>
<dbReference type="PANTHER" id="PTHR18934">
    <property type="entry name" value="ATP-DEPENDENT RNA HELICASE"/>
    <property type="match status" value="1"/>
</dbReference>
<comment type="caution">
    <text evidence="7">The sequence shown here is derived from an EMBL/GenBank/DDBJ whole genome shotgun (WGS) entry which is preliminary data.</text>
</comment>
<organism evidence="7">
    <name type="scientific">Candidatus Berkiella aquae</name>
    <dbReference type="NCBI Taxonomy" id="295108"/>
    <lineage>
        <taxon>Bacteria</taxon>
        <taxon>Pseudomonadati</taxon>
        <taxon>Pseudomonadota</taxon>
        <taxon>Gammaproteobacteria</taxon>
        <taxon>Candidatus Berkiellales</taxon>
        <taxon>Candidatus Berkiellaceae</taxon>
        <taxon>Candidatus Berkiella</taxon>
    </lineage>
</organism>
<dbReference type="GO" id="GO:0016787">
    <property type="term" value="F:hydrolase activity"/>
    <property type="evidence" value="ECO:0007669"/>
    <property type="project" value="UniProtKB-KW"/>
</dbReference>
<evidence type="ECO:0000313" key="8">
    <source>
        <dbReference type="EMBL" id="MCS5712107.1"/>
    </source>
</evidence>
<dbReference type="InterPro" id="IPR007502">
    <property type="entry name" value="Helicase-assoc_dom"/>
</dbReference>
<dbReference type="RefSeq" id="WP_075064733.1">
    <property type="nucleotide sequence ID" value="NZ_LKAJ02000001.1"/>
</dbReference>
<evidence type="ECO:0000259" key="5">
    <source>
        <dbReference type="PROSITE" id="PS51192"/>
    </source>
</evidence>
<dbReference type="Pfam" id="PF07717">
    <property type="entry name" value="OB_NTP_bind"/>
    <property type="match status" value="1"/>
</dbReference>
<dbReference type="PANTHER" id="PTHR18934:SF99">
    <property type="entry name" value="ATP-DEPENDENT RNA HELICASE DHX37-RELATED"/>
    <property type="match status" value="1"/>
</dbReference>
<feature type="domain" description="Helicase ATP-binding" evidence="5">
    <location>
        <begin position="82"/>
        <end position="245"/>
    </location>
</feature>
<name>A0A0Q9YP89_9GAMM</name>
<dbReference type="GO" id="GO:0003723">
    <property type="term" value="F:RNA binding"/>
    <property type="evidence" value="ECO:0007669"/>
    <property type="project" value="TreeGrafter"/>
</dbReference>
<reference evidence="7" key="1">
    <citation type="submission" date="2015-09" db="EMBL/GenBank/DDBJ databases">
        <title>Draft Genome Sequences of Two Novel Amoeba-resistant Intranuclear Bacteria, Candidatus Berkiella cookevillensis and Candidatus Berkiella aquae.</title>
        <authorList>
            <person name="Mehari Y.T."/>
            <person name="Arivett B.A."/>
            <person name="Farone A.L."/>
            <person name="Gunderson J.H."/>
            <person name="Farone M.B."/>
        </authorList>
    </citation>
    <scope>NUCLEOTIDE SEQUENCE [LARGE SCALE GENOMIC DNA]</scope>
    <source>
        <strain evidence="7">HT99</strain>
    </source>
</reference>
<dbReference type="GO" id="GO:0003724">
    <property type="term" value="F:RNA helicase activity"/>
    <property type="evidence" value="ECO:0007669"/>
    <property type="project" value="UniProtKB-EC"/>
</dbReference>
<dbReference type="InterPro" id="IPR011709">
    <property type="entry name" value="DEAD-box_helicase_OB_fold"/>
</dbReference>
<dbReference type="InterPro" id="IPR024590">
    <property type="entry name" value="HrpA_C"/>
</dbReference>
<dbReference type="Pfam" id="PF00271">
    <property type="entry name" value="Helicase_C"/>
    <property type="match status" value="1"/>
</dbReference>
<keyword evidence="3 7" id="KW-0347">Helicase</keyword>
<reference evidence="8" key="3">
    <citation type="submission" date="2021-06" db="EMBL/GenBank/DDBJ databases">
        <title>Genomic Description and Analysis of Intracellular Bacteria, Candidatus Berkiella cookevillensis and Candidatus Berkiella aquae.</title>
        <authorList>
            <person name="Kidane D.T."/>
            <person name="Mehari Y.T."/>
            <person name="Rice F.C."/>
            <person name="Arivett B.A."/>
            <person name="Farone A.L."/>
            <person name="Berk S.G."/>
            <person name="Farone M.B."/>
        </authorList>
    </citation>
    <scope>NUCLEOTIDE SEQUENCE</scope>
    <source>
        <strain evidence="8">HT99</strain>
    </source>
</reference>
<dbReference type="Gene3D" id="1.20.120.1080">
    <property type="match status" value="1"/>
</dbReference>
<evidence type="ECO:0000259" key="6">
    <source>
        <dbReference type="PROSITE" id="PS51194"/>
    </source>
</evidence>
<dbReference type="EMBL" id="LKAJ01000001">
    <property type="protein sequence ID" value="KRG22528.1"/>
    <property type="molecule type" value="Genomic_DNA"/>
</dbReference>
<dbReference type="InterPro" id="IPR027417">
    <property type="entry name" value="P-loop_NTPase"/>
</dbReference>
<dbReference type="Pfam" id="PF00270">
    <property type="entry name" value="DEAD"/>
    <property type="match status" value="1"/>
</dbReference>
<dbReference type="InterPro" id="IPR010222">
    <property type="entry name" value="RNA_helicase_HrpA"/>
</dbReference>
<dbReference type="PATRIC" id="fig|1590043.3.peg.64"/>
<evidence type="ECO:0000256" key="3">
    <source>
        <dbReference type="ARBA" id="ARBA00022806"/>
    </source>
</evidence>
<dbReference type="SMART" id="SM00847">
    <property type="entry name" value="HA2"/>
    <property type="match status" value="1"/>
</dbReference>
<dbReference type="SUPFAM" id="SSF52540">
    <property type="entry name" value="P-loop containing nucleoside triphosphate hydrolases"/>
    <property type="match status" value="1"/>
</dbReference>
<dbReference type="OrthoDB" id="9805617at2"/>
<dbReference type="GO" id="GO:0005524">
    <property type="term" value="F:ATP binding"/>
    <property type="evidence" value="ECO:0007669"/>
    <property type="project" value="UniProtKB-KW"/>
</dbReference>
<evidence type="ECO:0000256" key="2">
    <source>
        <dbReference type="ARBA" id="ARBA00022801"/>
    </source>
</evidence>
<evidence type="ECO:0000256" key="1">
    <source>
        <dbReference type="ARBA" id="ARBA00022741"/>
    </source>
</evidence>
<dbReference type="Proteomes" id="UP000051497">
    <property type="component" value="Unassembled WGS sequence"/>
</dbReference>
<evidence type="ECO:0000256" key="4">
    <source>
        <dbReference type="ARBA" id="ARBA00022840"/>
    </source>
</evidence>
<gene>
    <name evidence="7" type="primary">hrpB</name>
    <name evidence="8" type="synonym">hrpA</name>
    <name evidence="7" type="ORF">HT99x_00064</name>
    <name evidence="8" type="ORF">HT99x_011750</name>
</gene>
<dbReference type="PROSITE" id="PS51194">
    <property type="entry name" value="HELICASE_CTER"/>
    <property type="match status" value="1"/>
</dbReference>